<dbReference type="EMBL" id="JAUHPW010000007">
    <property type="protein sequence ID" value="MDN4476214.1"/>
    <property type="molecule type" value="Genomic_DNA"/>
</dbReference>
<dbReference type="InterPro" id="IPR008256">
    <property type="entry name" value="Peptidase_S1B"/>
</dbReference>
<evidence type="ECO:0000256" key="5">
    <source>
        <dbReference type="ARBA" id="ARBA00022825"/>
    </source>
</evidence>
<evidence type="ECO:0000313" key="8">
    <source>
        <dbReference type="Proteomes" id="UP001172728"/>
    </source>
</evidence>
<feature type="signal peptide" evidence="6">
    <location>
        <begin position="1"/>
        <end position="25"/>
    </location>
</feature>
<comment type="caution">
    <text evidence="7">The sequence shown here is derived from an EMBL/GenBank/DDBJ whole genome shotgun (WGS) entry which is preliminary data.</text>
</comment>
<proteinExistence type="inferred from homology"/>
<dbReference type="EC" id="3.4.21.-" evidence="6"/>
<dbReference type="PROSITE" id="PS51257">
    <property type="entry name" value="PROKAR_LIPOPROTEIN"/>
    <property type="match status" value="1"/>
</dbReference>
<dbReference type="PRINTS" id="PR00839">
    <property type="entry name" value="V8PROTEASE"/>
</dbReference>
<evidence type="ECO:0000256" key="6">
    <source>
        <dbReference type="RuleBase" id="RU004296"/>
    </source>
</evidence>
<evidence type="ECO:0000256" key="1">
    <source>
        <dbReference type="ARBA" id="ARBA00008764"/>
    </source>
</evidence>
<feature type="chain" id="PRO_5044958710" description="Serine protease" evidence="6">
    <location>
        <begin position="26"/>
        <end position="240"/>
    </location>
</feature>
<protein>
    <recommendedName>
        <fullName evidence="6">Serine protease</fullName>
        <ecNumber evidence="6">3.4.21.-</ecNumber>
    </recommendedName>
</protein>
<dbReference type="PANTHER" id="PTHR45980">
    <property type="match status" value="1"/>
</dbReference>
<keyword evidence="5 6" id="KW-0720">Serine protease</keyword>
<keyword evidence="3 6" id="KW-0732">Signal</keyword>
<dbReference type="Proteomes" id="UP001172728">
    <property type="component" value="Unassembled WGS sequence"/>
</dbReference>
<dbReference type="RefSeq" id="WP_301134200.1">
    <property type="nucleotide sequence ID" value="NZ_JAUHPW010000007.1"/>
</dbReference>
<keyword evidence="8" id="KW-1185">Reference proteome</keyword>
<organism evidence="7 8">
    <name type="scientific">Demequina litoralis</name>
    <dbReference type="NCBI Taxonomy" id="3051660"/>
    <lineage>
        <taxon>Bacteria</taxon>
        <taxon>Bacillati</taxon>
        <taxon>Actinomycetota</taxon>
        <taxon>Actinomycetes</taxon>
        <taxon>Micrococcales</taxon>
        <taxon>Demequinaceae</taxon>
        <taxon>Demequina</taxon>
    </lineage>
</organism>
<dbReference type="GO" id="GO:0008233">
    <property type="term" value="F:peptidase activity"/>
    <property type="evidence" value="ECO:0007669"/>
    <property type="project" value="UniProtKB-KW"/>
</dbReference>
<name>A0ABT8GB62_9MICO</name>
<dbReference type="InterPro" id="IPR009003">
    <property type="entry name" value="Peptidase_S1_PA"/>
</dbReference>
<evidence type="ECO:0000313" key="7">
    <source>
        <dbReference type="EMBL" id="MDN4476214.1"/>
    </source>
</evidence>
<dbReference type="GO" id="GO:0006508">
    <property type="term" value="P:proteolysis"/>
    <property type="evidence" value="ECO:0007669"/>
    <property type="project" value="UniProtKB-KW"/>
</dbReference>
<keyword evidence="4 6" id="KW-0378">Hydrolase</keyword>
<dbReference type="InterPro" id="IPR043504">
    <property type="entry name" value="Peptidase_S1_PA_chymotrypsin"/>
</dbReference>
<reference evidence="7" key="1">
    <citation type="submission" date="2023-06" db="EMBL/GenBank/DDBJ databases">
        <title>Sysu t00192.</title>
        <authorList>
            <person name="Gao L."/>
            <person name="Fang B.-Z."/>
            <person name="Li W.-J."/>
        </authorList>
    </citation>
    <scope>NUCLEOTIDE SEQUENCE</scope>
    <source>
        <strain evidence="7">SYSU T00192</strain>
    </source>
</reference>
<dbReference type="Pfam" id="PF13365">
    <property type="entry name" value="Trypsin_2"/>
    <property type="match status" value="1"/>
</dbReference>
<dbReference type="PANTHER" id="PTHR45980:SF9">
    <property type="entry name" value="PROTEASE DO-LIKE 10, MITOCHONDRIAL-RELATED"/>
    <property type="match status" value="1"/>
</dbReference>
<gene>
    <name evidence="7" type="ORF">QQX09_10145</name>
</gene>
<evidence type="ECO:0000256" key="2">
    <source>
        <dbReference type="ARBA" id="ARBA00022670"/>
    </source>
</evidence>
<sequence length="240" mass="25232">MADRRRLGAAALALASGLALAPALAACVPLSPPPYATPAPVEATATASSTDGFTHAERIALRVWAISCDAYRNGTAWMLDETHAVTNRHVVRDTTHIELTDYRGREYRAVAAEYSTDDDLALITIDGTFPEAGTVGEDEPALGDDLTVTGYALGGPLASVTGPYVELRENELDPDGAEIYFLQLLAREGNSGSPVTDADGDVVGVVFSSDGEEFAGAVTLPRLEAFLADDAERTEVDASC</sequence>
<evidence type="ECO:0000256" key="4">
    <source>
        <dbReference type="ARBA" id="ARBA00022801"/>
    </source>
</evidence>
<evidence type="ECO:0000256" key="3">
    <source>
        <dbReference type="ARBA" id="ARBA00022729"/>
    </source>
</evidence>
<keyword evidence="2 6" id="KW-0645">Protease</keyword>
<dbReference type="SUPFAM" id="SSF50494">
    <property type="entry name" value="Trypsin-like serine proteases"/>
    <property type="match status" value="1"/>
</dbReference>
<dbReference type="Gene3D" id="2.40.10.10">
    <property type="entry name" value="Trypsin-like serine proteases"/>
    <property type="match status" value="2"/>
</dbReference>
<accession>A0ABT8GB62</accession>
<comment type="similarity">
    <text evidence="1 6">Belongs to the peptidase S1B family.</text>
</comment>